<dbReference type="Gene3D" id="1.10.455.10">
    <property type="entry name" value="Ribosomal protein S7 domain"/>
    <property type="match status" value="1"/>
</dbReference>
<dbReference type="HAMAP" id="MF_00480_B">
    <property type="entry name" value="Ribosomal_uS7_B"/>
    <property type="match status" value="1"/>
</dbReference>
<dbReference type="InterPro" id="IPR000235">
    <property type="entry name" value="Ribosomal_uS7"/>
</dbReference>
<dbReference type="InterPro" id="IPR036823">
    <property type="entry name" value="Ribosomal_uS7_dom_sf"/>
</dbReference>
<dbReference type="InterPro" id="IPR005717">
    <property type="entry name" value="Ribosomal_uS7_bac/org-type"/>
</dbReference>
<organism evidence="9 10">
    <name type="scientific">Candidatus Magasanikbacteria bacterium RIFCSPHIGHO2_02_FULL_41_13</name>
    <dbReference type="NCBI Taxonomy" id="1798676"/>
    <lineage>
        <taxon>Bacteria</taxon>
        <taxon>Candidatus Magasanikiibacteriota</taxon>
    </lineage>
</organism>
<dbReference type="GO" id="GO:0019843">
    <property type="term" value="F:rRNA binding"/>
    <property type="evidence" value="ECO:0007669"/>
    <property type="project" value="UniProtKB-UniRule"/>
</dbReference>
<proteinExistence type="inferred from homology"/>
<comment type="caution">
    <text evidence="9">The sequence shown here is derived from an EMBL/GenBank/DDBJ whole genome shotgun (WGS) entry which is preliminary data.</text>
</comment>
<evidence type="ECO:0000256" key="5">
    <source>
        <dbReference type="ARBA" id="ARBA00023274"/>
    </source>
</evidence>
<dbReference type="PROSITE" id="PS00052">
    <property type="entry name" value="RIBOSOMAL_S7"/>
    <property type="match status" value="1"/>
</dbReference>
<evidence type="ECO:0000259" key="8">
    <source>
        <dbReference type="Pfam" id="PF00177"/>
    </source>
</evidence>
<evidence type="ECO:0000256" key="4">
    <source>
        <dbReference type="ARBA" id="ARBA00022980"/>
    </source>
</evidence>
<evidence type="ECO:0000256" key="6">
    <source>
        <dbReference type="HAMAP-Rule" id="MF_00480"/>
    </source>
</evidence>
<reference evidence="9 10" key="1">
    <citation type="journal article" date="2016" name="Nat. Commun.">
        <title>Thousands of microbial genomes shed light on interconnected biogeochemical processes in an aquifer system.</title>
        <authorList>
            <person name="Anantharaman K."/>
            <person name="Brown C.T."/>
            <person name="Hug L.A."/>
            <person name="Sharon I."/>
            <person name="Castelle C.J."/>
            <person name="Probst A.J."/>
            <person name="Thomas B.C."/>
            <person name="Singh A."/>
            <person name="Wilkins M.J."/>
            <person name="Karaoz U."/>
            <person name="Brodie E.L."/>
            <person name="Williams K.H."/>
            <person name="Hubbard S.S."/>
            <person name="Banfield J.F."/>
        </authorList>
    </citation>
    <scope>NUCLEOTIDE SEQUENCE [LARGE SCALE GENOMIC DNA]</scope>
</reference>
<keyword evidence="4 6" id="KW-0689">Ribosomal protein</keyword>
<comment type="function">
    <text evidence="6">One of the primary rRNA binding proteins, it binds directly to 16S rRNA where it nucleates assembly of the head domain of the 30S subunit. Is located at the subunit interface close to the decoding center, probably blocks exit of the E-site tRNA.</text>
</comment>
<dbReference type="AlphaFoldDB" id="A0A1F6M2U0"/>
<keyword evidence="2 6" id="KW-0699">rRNA-binding</keyword>
<dbReference type="PIRSF" id="PIRSF002122">
    <property type="entry name" value="RPS7p_RPS7a_RPS5e_RPS7o"/>
    <property type="match status" value="1"/>
</dbReference>
<dbReference type="Pfam" id="PF00177">
    <property type="entry name" value="Ribosomal_S7"/>
    <property type="match status" value="1"/>
</dbReference>
<comment type="subunit">
    <text evidence="6">Part of the 30S ribosomal subunit. Contacts proteins S9 and S11.</text>
</comment>
<evidence type="ECO:0000256" key="3">
    <source>
        <dbReference type="ARBA" id="ARBA00022884"/>
    </source>
</evidence>
<dbReference type="GO" id="GO:0015935">
    <property type="term" value="C:small ribosomal subunit"/>
    <property type="evidence" value="ECO:0007669"/>
    <property type="project" value="InterPro"/>
</dbReference>
<accession>A0A1F6M2U0</accession>
<dbReference type="InterPro" id="IPR020606">
    <property type="entry name" value="Ribosomal_uS7_CS"/>
</dbReference>
<dbReference type="STRING" id="1798676.A3B90_00720"/>
<dbReference type="GO" id="GO:0006412">
    <property type="term" value="P:translation"/>
    <property type="evidence" value="ECO:0007669"/>
    <property type="project" value="UniProtKB-UniRule"/>
</dbReference>
<evidence type="ECO:0000256" key="2">
    <source>
        <dbReference type="ARBA" id="ARBA00022730"/>
    </source>
</evidence>
<dbReference type="GO" id="GO:0003735">
    <property type="term" value="F:structural constituent of ribosome"/>
    <property type="evidence" value="ECO:0007669"/>
    <property type="project" value="InterPro"/>
</dbReference>
<evidence type="ECO:0000256" key="1">
    <source>
        <dbReference type="ARBA" id="ARBA00007151"/>
    </source>
</evidence>
<evidence type="ECO:0000256" key="7">
    <source>
        <dbReference type="RuleBase" id="RU003619"/>
    </source>
</evidence>
<dbReference type="Proteomes" id="UP000178742">
    <property type="component" value="Unassembled WGS sequence"/>
</dbReference>
<dbReference type="CDD" id="cd14869">
    <property type="entry name" value="uS7_Bacteria"/>
    <property type="match status" value="1"/>
</dbReference>
<dbReference type="PANTHER" id="PTHR11205">
    <property type="entry name" value="RIBOSOMAL PROTEIN S7"/>
    <property type="match status" value="1"/>
</dbReference>
<dbReference type="SUPFAM" id="SSF47973">
    <property type="entry name" value="Ribosomal protein S7"/>
    <property type="match status" value="1"/>
</dbReference>
<evidence type="ECO:0000313" key="9">
    <source>
        <dbReference type="EMBL" id="OGH65919.1"/>
    </source>
</evidence>
<evidence type="ECO:0000313" key="10">
    <source>
        <dbReference type="Proteomes" id="UP000178742"/>
    </source>
</evidence>
<dbReference type="EMBL" id="MFPX01000027">
    <property type="protein sequence ID" value="OGH65919.1"/>
    <property type="molecule type" value="Genomic_DNA"/>
</dbReference>
<dbReference type="NCBIfam" id="TIGR01029">
    <property type="entry name" value="rpsG_bact"/>
    <property type="match status" value="1"/>
</dbReference>
<keyword evidence="3 6" id="KW-0694">RNA-binding</keyword>
<keyword evidence="5 6" id="KW-0687">Ribonucleoprotein</keyword>
<protein>
    <recommendedName>
        <fullName evidence="6">Small ribosomal subunit protein uS7</fullName>
    </recommendedName>
</protein>
<dbReference type="FunFam" id="1.10.455.10:FF:000001">
    <property type="entry name" value="30S ribosomal protein S7"/>
    <property type="match status" value="1"/>
</dbReference>
<name>A0A1F6M2U0_9BACT</name>
<sequence length="157" mass="17490">MPRGKSVPKRKIMGDPKYNSVLVSKFVNFVMDSGKKTTAQDIVYGAMERLAEKKQGDALQLFERAIDTIRPVVEVRSKRVGGANYQVPTPVPANRQNTLAFRWIITAAHARKGRGMGDRLSAELFDILEGVGGAMKKKEDVNRMAEANKAFAHFARR</sequence>
<keyword evidence="6" id="KW-0820">tRNA-binding</keyword>
<dbReference type="InterPro" id="IPR023798">
    <property type="entry name" value="Ribosomal_uS7_dom"/>
</dbReference>
<feature type="domain" description="Small ribosomal subunit protein uS7" evidence="8">
    <location>
        <begin position="3"/>
        <end position="149"/>
    </location>
</feature>
<comment type="similarity">
    <text evidence="1 6 7">Belongs to the universal ribosomal protein uS7 family.</text>
</comment>
<gene>
    <name evidence="6" type="primary">rpsG</name>
    <name evidence="9" type="ORF">A3B90_00720</name>
</gene>
<dbReference type="GO" id="GO:0000049">
    <property type="term" value="F:tRNA binding"/>
    <property type="evidence" value="ECO:0007669"/>
    <property type="project" value="UniProtKB-UniRule"/>
</dbReference>